<dbReference type="InterPro" id="IPR011604">
    <property type="entry name" value="PDDEXK-like_dom_sf"/>
</dbReference>
<dbReference type="EMBL" id="JBHSDV010000001">
    <property type="protein sequence ID" value="MFC4386590.1"/>
    <property type="molecule type" value="Genomic_DNA"/>
</dbReference>
<dbReference type="RefSeq" id="WP_390195308.1">
    <property type="nucleotide sequence ID" value="NZ_JBHSDV010000001.1"/>
</dbReference>
<proteinExistence type="predicted"/>
<organism evidence="1 2">
    <name type="scientific">Gracilibacillus marinus</name>
    <dbReference type="NCBI Taxonomy" id="630535"/>
    <lineage>
        <taxon>Bacteria</taxon>
        <taxon>Bacillati</taxon>
        <taxon>Bacillota</taxon>
        <taxon>Bacilli</taxon>
        <taxon>Bacillales</taxon>
        <taxon>Bacillaceae</taxon>
        <taxon>Gracilibacillus</taxon>
    </lineage>
</organism>
<dbReference type="InterPro" id="IPR021229">
    <property type="entry name" value="DUF2800"/>
</dbReference>
<comment type="caution">
    <text evidence="1">The sequence shown here is derived from an EMBL/GenBank/DDBJ whole genome shotgun (WGS) entry which is preliminary data.</text>
</comment>
<reference evidence="2" key="1">
    <citation type="journal article" date="2019" name="Int. J. Syst. Evol. Microbiol.">
        <title>The Global Catalogue of Microorganisms (GCM) 10K type strain sequencing project: providing services to taxonomists for standard genome sequencing and annotation.</title>
        <authorList>
            <consortium name="The Broad Institute Genomics Platform"/>
            <consortium name="The Broad Institute Genome Sequencing Center for Infectious Disease"/>
            <person name="Wu L."/>
            <person name="Ma J."/>
        </authorList>
    </citation>
    <scope>NUCLEOTIDE SEQUENCE [LARGE SCALE GENOMIC DNA]</scope>
    <source>
        <strain evidence="2">KACC 14058</strain>
    </source>
</reference>
<dbReference type="Proteomes" id="UP001595880">
    <property type="component" value="Unassembled WGS sequence"/>
</dbReference>
<evidence type="ECO:0000313" key="2">
    <source>
        <dbReference type="Proteomes" id="UP001595880"/>
    </source>
</evidence>
<sequence>MNHSERAHASLSASGASRWLACPPSVRLSEQYEETTSTFAKEGTFMHELSELYLSYELKKMTKAQLNKKLKQMKQNEFYNSEIEQAVKTYVDVVTEKMNEARASSKDPLILIEERVDFSPYVPDGFGTVDIILIYGDRLEVIDLKGGKGVKVSAVENPQMRLYALGALNNFGVLYDTQKILMTIVQPRLDNISTDEMQVEELLEWAENEVKPKAELAFKGEGDFLAGEHCRFCKVKATCRARAEENLKLACMDFQNPPLLTDDEVVEVLTSIDQLMSWAKDVQEYAFAMAMNENKQWPGMKLVEGRGSRKYSDENAVVEAHTAAGYDSDVIYKKSLNTITTLEKGLDKKVFQELLGSLITNAPGKIKQPEIKAYLKQMKQNEFYNTEVEQAVKTYVDVVNEKFNEASKSSKNPLIFNR</sequence>
<dbReference type="Pfam" id="PF10926">
    <property type="entry name" value="DUF2800"/>
    <property type="match status" value="1"/>
</dbReference>
<name>A0ABV8VTI6_9BACI</name>
<protein>
    <submittedName>
        <fullName evidence="1">DUF2800 domain-containing protein</fullName>
    </submittedName>
</protein>
<keyword evidence="2" id="KW-1185">Reference proteome</keyword>
<accession>A0ABV8VTI6</accession>
<evidence type="ECO:0000313" key="1">
    <source>
        <dbReference type="EMBL" id="MFC4386590.1"/>
    </source>
</evidence>
<dbReference type="Gene3D" id="3.90.320.10">
    <property type="match status" value="1"/>
</dbReference>
<gene>
    <name evidence="1" type="ORF">ACFOZ1_02075</name>
</gene>